<dbReference type="AlphaFoldDB" id="A0A5J4RK40"/>
<protein>
    <submittedName>
        <fullName evidence="1">Uncharacterized protein</fullName>
    </submittedName>
</protein>
<accession>A0A5J4RK40</accession>
<dbReference type="EMBL" id="SNRW01042078">
    <property type="protein sequence ID" value="KAA6333962.1"/>
    <property type="molecule type" value="Genomic_DNA"/>
</dbReference>
<sequence length="68" mass="7477">MVSIITVVKVDPDICFYQQLHSDITTGTTAKGGFQCVYRNGRGGGIKQNGSIGLRDEFELEIEEVVQD</sequence>
<organism evidence="1 2">
    <name type="scientific">Streblomastix strix</name>
    <dbReference type="NCBI Taxonomy" id="222440"/>
    <lineage>
        <taxon>Eukaryota</taxon>
        <taxon>Metamonada</taxon>
        <taxon>Preaxostyla</taxon>
        <taxon>Oxymonadida</taxon>
        <taxon>Streblomastigidae</taxon>
        <taxon>Streblomastix</taxon>
    </lineage>
</organism>
<gene>
    <name evidence="1" type="ORF">EZS28_053110</name>
</gene>
<comment type="caution">
    <text evidence="1">The sequence shown here is derived from an EMBL/GenBank/DDBJ whole genome shotgun (WGS) entry which is preliminary data.</text>
</comment>
<evidence type="ECO:0000313" key="2">
    <source>
        <dbReference type="Proteomes" id="UP000324800"/>
    </source>
</evidence>
<evidence type="ECO:0000313" key="1">
    <source>
        <dbReference type="EMBL" id="KAA6333962.1"/>
    </source>
</evidence>
<name>A0A5J4RK40_9EUKA</name>
<reference evidence="1 2" key="1">
    <citation type="submission" date="2019-03" db="EMBL/GenBank/DDBJ databases">
        <title>Single cell metagenomics reveals metabolic interactions within the superorganism composed of flagellate Streblomastix strix and complex community of Bacteroidetes bacteria on its surface.</title>
        <authorList>
            <person name="Treitli S.C."/>
            <person name="Kolisko M."/>
            <person name="Husnik F."/>
            <person name="Keeling P."/>
            <person name="Hampl V."/>
        </authorList>
    </citation>
    <scope>NUCLEOTIDE SEQUENCE [LARGE SCALE GENOMIC DNA]</scope>
    <source>
        <strain evidence="1">ST1C</strain>
    </source>
</reference>
<dbReference type="Proteomes" id="UP000324800">
    <property type="component" value="Unassembled WGS sequence"/>
</dbReference>
<proteinExistence type="predicted"/>